<organism evidence="1 2">
    <name type="scientific">Ajellomyces capsulatus (strain H88)</name>
    <name type="common">Darling's disease fungus</name>
    <name type="synonym">Histoplasma capsulatum</name>
    <dbReference type="NCBI Taxonomy" id="544711"/>
    <lineage>
        <taxon>Eukaryota</taxon>
        <taxon>Fungi</taxon>
        <taxon>Dikarya</taxon>
        <taxon>Ascomycota</taxon>
        <taxon>Pezizomycotina</taxon>
        <taxon>Eurotiomycetes</taxon>
        <taxon>Eurotiomycetidae</taxon>
        <taxon>Onygenales</taxon>
        <taxon>Ajellomycetaceae</taxon>
        <taxon>Histoplasma</taxon>
    </lineage>
</organism>
<dbReference type="EMBL" id="CP069102">
    <property type="protein sequence ID" value="QSS49319.1"/>
    <property type="molecule type" value="Genomic_DNA"/>
</dbReference>
<dbReference type="VEuPathDB" id="FungiDB:I7I53_09637"/>
<accession>A0A8A1L5D8</accession>
<sequence>MLDARVVTTKNQKLHLIRPQKSLLCPVTPRRAAPVPYRYGTVVLPAFQPSTAETNTGNEYVWVTFPHCQLRDLLLQLGASA</sequence>
<evidence type="ECO:0000313" key="1">
    <source>
        <dbReference type="EMBL" id="QSS49319.1"/>
    </source>
</evidence>
<dbReference type="Proteomes" id="UP000663419">
    <property type="component" value="Chromosome 1"/>
</dbReference>
<name>A0A8A1L5D8_AJEC8</name>
<proteinExistence type="predicted"/>
<evidence type="ECO:0000313" key="2">
    <source>
        <dbReference type="Proteomes" id="UP000663419"/>
    </source>
</evidence>
<protein>
    <submittedName>
        <fullName evidence="1">Leucine rich repeat domain-containing protein</fullName>
    </submittedName>
</protein>
<gene>
    <name evidence="1" type="ORF">I7I53_09637</name>
</gene>
<reference evidence="1" key="1">
    <citation type="submission" date="2021-01" db="EMBL/GenBank/DDBJ databases">
        <title>Chromosome-level genome assembly of a human fungal pathogen reveals clustering of transcriptionally co-regulated genes.</title>
        <authorList>
            <person name="Voorhies M."/>
            <person name="Cohen S."/>
            <person name="Shea T.P."/>
            <person name="Petrus S."/>
            <person name="Munoz J.F."/>
            <person name="Poplawski S."/>
            <person name="Goldman W.E."/>
            <person name="Michael T."/>
            <person name="Cuomo C.A."/>
            <person name="Sil A."/>
            <person name="Beyhan S."/>
        </authorList>
    </citation>
    <scope>NUCLEOTIDE SEQUENCE</scope>
    <source>
        <strain evidence="1">H88</strain>
    </source>
</reference>
<dbReference type="AlphaFoldDB" id="A0A8A1L5D8"/>